<dbReference type="Gene3D" id="3.40.50.2000">
    <property type="entry name" value="Glycogen Phosphorylase B"/>
    <property type="match status" value="3"/>
</dbReference>
<keyword evidence="1" id="KW-0328">Glycosyltransferase</keyword>
<dbReference type="CDD" id="cd03801">
    <property type="entry name" value="GT4_PimA-like"/>
    <property type="match status" value="1"/>
</dbReference>
<evidence type="ECO:0000256" key="2">
    <source>
        <dbReference type="ARBA" id="ARBA00022679"/>
    </source>
</evidence>
<dbReference type="RefSeq" id="WP_141857358.1">
    <property type="nucleotide sequence ID" value="NZ_BAAAKA010000004.1"/>
</dbReference>
<feature type="domain" description="Glycosyl transferase family 1" evidence="3">
    <location>
        <begin position="314"/>
        <end position="480"/>
    </location>
</feature>
<evidence type="ECO:0000313" key="6">
    <source>
        <dbReference type="Proteomes" id="UP000316298"/>
    </source>
</evidence>
<dbReference type="PANTHER" id="PTHR12526">
    <property type="entry name" value="GLYCOSYLTRANSFERASE"/>
    <property type="match status" value="1"/>
</dbReference>
<dbReference type="SUPFAM" id="SSF53756">
    <property type="entry name" value="UDP-Glycosyltransferase/glycogen phosphorylase"/>
    <property type="match status" value="2"/>
</dbReference>
<evidence type="ECO:0000313" key="5">
    <source>
        <dbReference type="EMBL" id="TQJ19415.1"/>
    </source>
</evidence>
<protein>
    <submittedName>
        <fullName evidence="5">Glycosyltransferase involved in cell wall biosynthesis</fullName>
    </submittedName>
</protein>
<proteinExistence type="predicted"/>
<dbReference type="EMBL" id="VFMM01000001">
    <property type="protein sequence ID" value="TQJ19415.1"/>
    <property type="molecule type" value="Genomic_DNA"/>
</dbReference>
<organism evidence="5 6">
    <name type="scientific">Kribbella jejuensis</name>
    <dbReference type="NCBI Taxonomy" id="236068"/>
    <lineage>
        <taxon>Bacteria</taxon>
        <taxon>Bacillati</taxon>
        <taxon>Actinomycetota</taxon>
        <taxon>Actinomycetes</taxon>
        <taxon>Propionibacteriales</taxon>
        <taxon>Kribbellaceae</taxon>
        <taxon>Kribbella</taxon>
    </lineage>
</organism>
<evidence type="ECO:0000259" key="3">
    <source>
        <dbReference type="Pfam" id="PF00534"/>
    </source>
</evidence>
<dbReference type="Pfam" id="PF00534">
    <property type="entry name" value="Glycos_transf_1"/>
    <property type="match status" value="1"/>
</dbReference>
<dbReference type="OrthoDB" id="3335961at2"/>
<dbReference type="Proteomes" id="UP000316298">
    <property type="component" value="Unassembled WGS sequence"/>
</dbReference>
<reference evidence="5 6" key="1">
    <citation type="submission" date="2019-06" db="EMBL/GenBank/DDBJ databases">
        <title>Sequencing the genomes of 1000 actinobacteria strains.</title>
        <authorList>
            <person name="Klenk H.-P."/>
        </authorList>
    </citation>
    <scope>NUCLEOTIDE SEQUENCE [LARGE SCALE GENOMIC DNA]</scope>
    <source>
        <strain evidence="5 6">DSM 17305</strain>
    </source>
</reference>
<keyword evidence="6" id="KW-1185">Reference proteome</keyword>
<keyword evidence="2 5" id="KW-0808">Transferase</keyword>
<dbReference type="Pfam" id="PF13439">
    <property type="entry name" value="Glyco_transf_4"/>
    <property type="match status" value="1"/>
</dbReference>
<dbReference type="InterPro" id="IPR028098">
    <property type="entry name" value="Glyco_trans_4-like_N"/>
</dbReference>
<comment type="caution">
    <text evidence="5">The sequence shown here is derived from an EMBL/GenBank/DDBJ whole genome shotgun (WGS) entry which is preliminary data.</text>
</comment>
<accession>A0A542EVP8</accession>
<evidence type="ECO:0000259" key="4">
    <source>
        <dbReference type="Pfam" id="PF13439"/>
    </source>
</evidence>
<sequence>MTHADLRVVMMVANDVTNDSRVRKEAAALAETGAEVTVLGVSASGLPSREMLDGALIVRVAVPFALREERKRSRKARRDWRPPLVGYRHRGTYVARSQRIAAELKELKADSGHAIARAKAGQGNPLKFKAGVATRLLRRARWQAAQRATWVRKGVGNKADVPFKFGWRAYDGVLHRLPWPAPWRKLHPEALDLEIAFGDLIDRLEPDVVHAHDMHVIGVATRAAGRAKLRGRDLKVIYDAHEYVAGLSQYGARTRRSIAAWANHEAEYIGAADRVITVSPAIATRLRAEHNLDHEPTVVMNTPNPADVSVEVSDIRSQLGLASDVPLLVYSGGVTRARGIHTAVQALVDLPDVHLAVVCVPGVATDAVRELQAQAVQLEVQDRLHCLDPVKPDEVVAFLRTADIGLIPILRYPSHEMALPNKLFEYAFAGLPVVVSDMPSMKEFVDRTKIGEVFTAADAHGLAAKVRTVLGDLDGYRERVAHPAYQQEVSWAGQKVKLRELYGELTGRELEVVRPGGKIKKTGRHLLVGPVNTAGQGWLWATALEREVPDLKAESLTTGSGAFDFRVHRTGTYRQYRSDLRWQLELTAYALREVTHVLFEAGRPMFGQQRGQMWTTDVPMLDSAGIRHGLVFHGSEIRDPAQHRAQYKYSPFRNPEDELTKRLQAANNLMRQHLEGYRGPVFVTTPDLLQFVDNGIWLPLAVDVEEFASTQPVLEREVPVVLHAPSASALKGSAYVDPVLTELDARGLIKYNRVQGLPHAELAEMVKSADIVVDQFLLGSYGVFACEAMAAGRVTVGHIADPVRDLLPAELPIAEATPDNLAEVIERLVAERDTARKIADAGPSYVRDLHDGRKSVAELLPFLNNELTYEDESD</sequence>
<evidence type="ECO:0000256" key="1">
    <source>
        <dbReference type="ARBA" id="ARBA00022676"/>
    </source>
</evidence>
<name>A0A542EVP8_9ACTN</name>
<dbReference type="InterPro" id="IPR001296">
    <property type="entry name" value="Glyco_trans_1"/>
</dbReference>
<dbReference type="GO" id="GO:0016757">
    <property type="term" value="F:glycosyltransferase activity"/>
    <property type="evidence" value="ECO:0007669"/>
    <property type="project" value="UniProtKB-KW"/>
</dbReference>
<feature type="domain" description="Glycosyltransferase subfamily 4-like N-terminal" evidence="4">
    <location>
        <begin position="171"/>
        <end position="300"/>
    </location>
</feature>
<gene>
    <name evidence="5" type="ORF">FB475_3582</name>
</gene>
<dbReference type="AlphaFoldDB" id="A0A542EVP8"/>